<evidence type="ECO:0000256" key="1">
    <source>
        <dbReference type="ARBA" id="ARBA00005336"/>
    </source>
</evidence>
<evidence type="ECO:0000256" key="2">
    <source>
        <dbReference type="ARBA" id="ARBA00022801"/>
    </source>
</evidence>
<proteinExistence type="inferred from homology"/>
<keyword evidence="6" id="KW-1185">Reference proteome</keyword>
<organism evidence="5 6">
    <name type="scientific">Nocardiopsis exhalans</name>
    <dbReference type="NCBI Taxonomy" id="163604"/>
    <lineage>
        <taxon>Bacteria</taxon>
        <taxon>Bacillati</taxon>
        <taxon>Actinomycetota</taxon>
        <taxon>Actinomycetes</taxon>
        <taxon>Streptosporangiales</taxon>
        <taxon>Nocardiopsidaceae</taxon>
        <taxon>Nocardiopsis</taxon>
    </lineage>
</organism>
<dbReference type="InterPro" id="IPR019800">
    <property type="entry name" value="Glyco_hydro_3_AS"/>
</dbReference>
<evidence type="ECO:0000313" key="5">
    <source>
        <dbReference type="EMBL" id="USY21970.1"/>
    </source>
</evidence>
<dbReference type="PANTHER" id="PTHR30480">
    <property type="entry name" value="BETA-HEXOSAMINIDASE-RELATED"/>
    <property type="match status" value="1"/>
</dbReference>
<feature type="domain" description="Glycoside hydrolase family 3 N-terminal" evidence="4">
    <location>
        <begin position="35"/>
        <end position="325"/>
    </location>
</feature>
<evidence type="ECO:0000313" key="6">
    <source>
        <dbReference type="Proteomes" id="UP001055940"/>
    </source>
</evidence>
<dbReference type="PRINTS" id="PR00133">
    <property type="entry name" value="GLHYDRLASE3"/>
</dbReference>
<dbReference type="EMBL" id="CP099837">
    <property type="protein sequence ID" value="USY21970.1"/>
    <property type="molecule type" value="Genomic_DNA"/>
</dbReference>
<dbReference type="InterPro" id="IPR017853">
    <property type="entry name" value="GH"/>
</dbReference>
<evidence type="ECO:0000256" key="3">
    <source>
        <dbReference type="ARBA" id="ARBA00023295"/>
    </source>
</evidence>
<dbReference type="Pfam" id="PF00933">
    <property type="entry name" value="Glyco_hydro_3"/>
    <property type="match status" value="1"/>
</dbReference>
<dbReference type="PANTHER" id="PTHR30480:SF16">
    <property type="entry name" value="GLYCOSIDE HYDROLASE FAMILY 3 DOMAIN PROTEIN"/>
    <property type="match status" value="1"/>
</dbReference>
<reference evidence="5" key="1">
    <citation type="submission" date="2022-06" db="EMBL/GenBank/DDBJ databases">
        <authorList>
            <person name="Ping M."/>
        </authorList>
    </citation>
    <scope>NUCLEOTIDE SEQUENCE</scope>
    <source>
        <strain evidence="5">JCM11759T</strain>
    </source>
</reference>
<keyword evidence="3" id="KW-0326">Glycosidase</keyword>
<protein>
    <submittedName>
        <fullName evidence="5">Glycoside hydrolase family 3 protein</fullName>
    </submittedName>
</protein>
<dbReference type="InterPro" id="IPR001764">
    <property type="entry name" value="Glyco_hydro_3_N"/>
</dbReference>
<dbReference type="Gene3D" id="3.20.20.300">
    <property type="entry name" value="Glycoside hydrolase, family 3, N-terminal domain"/>
    <property type="match status" value="1"/>
</dbReference>
<keyword evidence="2 5" id="KW-0378">Hydrolase</keyword>
<evidence type="ECO:0000259" key="4">
    <source>
        <dbReference type="Pfam" id="PF00933"/>
    </source>
</evidence>
<dbReference type="Proteomes" id="UP001055940">
    <property type="component" value="Chromosome"/>
</dbReference>
<comment type="similarity">
    <text evidence="1">Belongs to the glycosyl hydrolase 3 family.</text>
</comment>
<dbReference type="PROSITE" id="PS00775">
    <property type="entry name" value="GLYCOSYL_HYDROL_F3"/>
    <property type="match status" value="1"/>
</dbReference>
<gene>
    <name evidence="5" type="ORF">NE857_10355</name>
</gene>
<dbReference type="SUPFAM" id="SSF51445">
    <property type="entry name" value="(Trans)glycosidases"/>
    <property type="match status" value="1"/>
</dbReference>
<accession>A0ABY5DF48</accession>
<dbReference type="GO" id="GO:0016787">
    <property type="term" value="F:hydrolase activity"/>
    <property type="evidence" value="ECO:0007669"/>
    <property type="project" value="UniProtKB-KW"/>
</dbReference>
<sequence>MPHDPTLERLANATLLVPFESLQAPRWILDGLADGISGVCLFHNNLESPEQVTALNASLCEATDTPLISLDEEGGDVTRIGQARGSDYPGNAALGAVDDTDLTRATLRALGVQLSGMGFNLDLAPSVDVNVADDNPVIGTRSFGSDAELVARHAAASVQGLQEAGVAACAKHFPGHGATSQDSHHTLPVVEADADLLRRRELLPFRAAIDAGVRSILTAHIELPGLGGEGPATLNRALLNDLLRKEMGFTGVVVSDAMDMRGVSGEIGIPEASVLAVAAGCDLLCLGRFVYADQVAQVRSALVQAVREGRLSGERLEEAAERNARLRDWVKESAETKATAEVTETVGLTGARRATRVDGDVPPLDNPYVVEVDAPAGIAVGEVPWGLAPWFRDTVRLSPEADEPAAVLAAAADRDLVVVVRDAHRYPSTQEFVSALLSARPKAVVVEMGLPIWRPDCGAYVSTYGAAHVNGLSAAELLGSAGALKATQ</sequence>
<dbReference type="RefSeq" id="WP_254420798.1">
    <property type="nucleotide sequence ID" value="NZ_BAAAJB010000021.1"/>
</dbReference>
<name>A0ABY5DF48_9ACTN</name>
<dbReference type="InterPro" id="IPR050226">
    <property type="entry name" value="NagZ_Beta-hexosaminidase"/>
</dbReference>
<dbReference type="InterPro" id="IPR036962">
    <property type="entry name" value="Glyco_hydro_3_N_sf"/>
</dbReference>